<dbReference type="SMART" id="SM00353">
    <property type="entry name" value="HLH"/>
    <property type="match status" value="1"/>
</dbReference>
<dbReference type="InterPro" id="IPR011598">
    <property type="entry name" value="bHLH_dom"/>
</dbReference>
<evidence type="ECO:0000256" key="1">
    <source>
        <dbReference type="SAM" id="Coils"/>
    </source>
</evidence>
<protein>
    <recommendedName>
        <fullName evidence="3">BHLH domain-containing protein</fullName>
    </recommendedName>
</protein>
<dbReference type="GO" id="GO:0006351">
    <property type="term" value="P:DNA-templated transcription"/>
    <property type="evidence" value="ECO:0007669"/>
    <property type="project" value="InterPro"/>
</dbReference>
<sequence>MDFQAAMALAAMGEGRSGAGDPCGAQPPAAHGAPVAGGKPAAGRGGGRARSGNSQSSQYASRHQAAEQRRRTRINERLETLRGMVPHAQRANTASFLEEVIKFIEQLQRRNCELEQAISDATGAASPPGGGGAPNGGGLAAAHGGPSSQPQPMEVFECGEQQQEQEWQEEGQPGGFEAPFPGWPHPPIGAPLGAGGGGGGSAFADTAAAAAAAALAAVVSAAAAAAAAPPTQLPVLLGSPVGPPPQPPLAAAGLSMERLDGGSAADALGGQGPLGQLLAAQVQVLAGQQQQEQQKLQQLQQQQRVAQLLGQLLTHHQPLLPLGAARGDDAAPPAAPTALGLVYGQALPSELLRLLRESAPSTPPAAHSSPLPLPSTAGAALEAGSAWAAGAQRGSPGAANGAVDAEVPPPAAAFEGQSSASPASGGLLRLRDPCRRGGA</sequence>
<gene>
    <name evidence="4" type="ORF">Rsub_10885</name>
</gene>
<feature type="domain" description="BHLH" evidence="3">
    <location>
        <begin position="58"/>
        <end position="107"/>
    </location>
</feature>
<dbReference type="STRING" id="307507.A0A2V0PCZ4"/>
<dbReference type="AlphaFoldDB" id="A0A2V0PCZ4"/>
<keyword evidence="5" id="KW-1185">Reference proteome</keyword>
<feature type="coiled-coil region" evidence="1">
    <location>
        <begin position="282"/>
        <end position="309"/>
    </location>
</feature>
<dbReference type="PANTHER" id="PTHR46412:SF3">
    <property type="entry name" value="TRANSCRIPTION FACTOR BIM1"/>
    <property type="match status" value="1"/>
</dbReference>
<feature type="region of interest" description="Disordered" evidence="2">
    <location>
        <begin position="121"/>
        <end position="194"/>
    </location>
</feature>
<dbReference type="PANTHER" id="PTHR46412">
    <property type="entry name" value="BES1-INTERACTING MYC-LIKE PROTEIN"/>
    <property type="match status" value="1"/>
</dbReference>
<dbReference type="PROSITE" id="PS50888">
    <property type="entry name" value="BHLH"/>
    <property type="match status" value="1"/>
</dbReference>
<feature type="compositionally biased region" description="Low complexity" evidence="2">
    <location>
        <begin position="22"/>
        <end position="42"/>
    </location>
</feature>
<evidence type="ECO:0000313" key="4">
    <source>
        <dbReference type="EMBL" id="GBF97721.1"/>
    </source>
</evidence>
<keyword evidence="1" id="KW-0175">Coiled coil</keyword>
<organism evidence="4 5">
    <name type="scientific">Raphidocelis subcapitata</name>
    <dbReference type="NCBI Taxonomy" id="307507"/>
    <lineage>
        <taxon>Eukaryota</taxon>
        <taxon>Viridiplantae</taxon>
        <taxon>Chlorophyta</taxon>
        <taxon>core chlorophytes</taxon>
        <taxon>Chlorophyceae</taxon>
        <taxon>CS clade</taxon>
        <taxon>Sphaeropleales</taxon>
        <taxon>Selenastraceae</taxon>
        <taxon>Raphidocelis</taxon>
    </lineage>
</organism>
<accession>A0A2V0PCZ4</accession>
<name>A0A2V0PCZ4_9CHLO</name>
<dbReference type="Pfam" id="PF00010">
    <property type="entry name" value="HLH"/>
    <property type="match status" value="1"/>
</dbReference>
<dbReference type="InParanoid" id="A0A2V0PCZ4"/>
<dbReference type="Proteomes" id="UP000247498">
    <property type="component" value="Unassembled WGS sequence"/>
</dbReference>
<feature type="region of interest" description="Disordered" evidence="2">
    <location>
        <begin position="13"/>
        <end position="73"/>
    </location>
</feature>
<dbReference type="SUPFAM" id="SSF47459">
    <property type="entry name" value="HLH, helix-loop-helix DNA-binding domain"/>
    <property type="match status" value="1"/>
</dbReference>
<feature type="region of interest" description="Disordered" evidence="2">
    <location>
        <begin position="391"/>
        <end position="439"/>
    </location>
</feature>
<evidence type="ECO:0000313" key="5">
    <source>
        <dbReference type="Proteomes" id="UP000247498"/>
    </source>
</evidence>
<feature type="compositionally biased region" description="Basic and acidic residues" evidence="2">
    <location>
        <begin position="429"/>
        <end position="439"/>
    </location>
</feature>
<dbReference type="GO" id="GO:0046983">
    <property type="term" value="F:protein dimerization activity"/>
    <property type="evidence" value="ECO:0007669"/>
    <property type="project" value="InterPro"/>
</dbReference>
<proteinExistence type="predicted"/>
<dbReference type="EMBL" id="BDRX01000106">
    <property type="protein sequence ID" value="GBF97721.1"/>
    <property type="molecule type" value="Genomic_DNA"/>
</dbReference>
<evidence type="ECO:0000259" key="3">
    <source>
        <dbReference type="PROSITE" id="PS50888"/>
    </source>
</evidence>
<dbReference type="Gene3D" id="4.10.280.10">
    <property type="entry name" value="Helix-loop-helix DNA-binding domain"/>
    <property type="match status" value="1"/>
</dbReference>
<reference evidence="4 5" key="1">
    <citation type="journal article" date="2018" name="Sci. Rep.">
        <title>Raphidocelis subcapitata (=Pseudokirchneriella subcapitata) provides an insight into genome evolution and environmental adaptations in the Sphaeropleales.</title>
        <authorList>
            <person name="Suzuki S."/>
            <person name="Yamaguchi H."/>
            <person name="Nakajima N."/>
            <person name="Kawachi M."/>
        </authorList>
    </citation>
    <scope>NUCLEOTIDE SEQUENCE [LARGE SCALE GENOMIC DNA]</scope>
    <source>
        <strain evidence="4 5">NIES-35</strain>
    </source>
</reference>
<dbReference type="InterPro" id="IPR044295">
    <property type="entry name" value="BIM1/2/3"/>
</dbReference>
<dbReference type="OrthoDB" id="690068at2759"/>
<feature type="compositionally biased region" description="Basic and acidic residues" evidence="2">
    <location>
        <begin position="64"/>
        <end position="73"/>
    </location>
</feature>
<dbReference type="InterPro" id="IPR036638">
    <property type="entry name" value="HLH_DNA-bd_sf"/>
</dbReference>
<feature type="region of interest" description="Disordered" evidence="2">
    <location>
        <begin position="358"/>
        <end position="377"/>
    </location>
</feature>
<comment type="caution">
    <text evidence="4">The sequence shown here is derived from an EMBL/GenBank/DDBJ whole genome shotgun (WGS) entry which is preliminary data.</text>
</comment>
<evidence type="ECO:0000256" key="2">
    <source>
        <dbReference type="SAM" id="MobiDB-lite"/>
    </source>
</evidence>
<feature type="compositionally biased region" description="Gly residues" evidence="2">
    <location>
        <begin position="128"/>
        <end position="139"/>
    </location>
</feature>
<dbReference type="GO" id="GO:0003700">
    <property type="term" value="F:DNA-binding transcription factor activity"/>
    <property type="evidence" value="ECO:0007669"/>
    <property type="project" value="InterPro"/>
</dbReference>